<evidence type="ECO:0000259" key="5">
    <source>
        <dbReference type="PROSITE" id="PS50929"/>
    </source>
</evidence>
<dbReference type="GO" id="GO:0140359">
    <property type="term" value="F:ABC-type transporter activity"/>
    <property type="evidence" value="ECO:0007669"/>
    <property type="project" value="InterPro"/>
</dbReference>
<keyword evidence="3 4" id="KW-0472">Membrane</keyword>
<keyword evidence="1 4" id="KW-0812">Transmembrane</keyword>
<proteinExistence type="predicted"/>
<feature type="transmembrane region" description="Helical" evidence="4">
    <location>
        <begin position="237"/>
        <end position="266"/>
    </location>
</feature>
<accession>X1ACJ5</accession>
<keyword evidence="2 4" id="KW-1133">Transmembrane helix</keyword>
<feature type="transmembrane region" description="Helical" evidence="4">
    <location>
        <begin position="118"/>
        <end position="142"/>
    </location>
</feature>
<evidence type="ECO:0000256" key="3">
    <source>
        <dbReference type="ARBA" id="ARBA00023136"/>
    </source>
</evidence>
<dbReference type="Gene3D" id="1.20.1560.10">
    <property type="entry name" value="ABC transporter type 1, transmembrane domain"/>
    <property type="match status" value="1"/>
</dbReference>
<feature type="transmembrane region" description="Helical" evidence="4">
    <location>
        <begin position="148"/>
        <end position="165"/>
    </location>
</feature>
<dbReference type="AlphaFoldDB" id="X1ACJ5"/>
<dbReference type="GO" id="GO:0005524">
    <property type="term" value="F:ATP binding"/>
    <property type="evidence" value="ECO:0007669"/>
    <property type="project" value="InterPro"/>
</dbReference>
<gene>
    <name evidence="6" type="ORF">S01H4_21462</name>
</gene>
<dbReference type="PROSITE" id="PS50929">
    <property type="entry name" value="ABC_TM1F"/>
    <property type="match status" value="1"/>
</dbReference>
<dbReference type="InterPro" id="IPR011527">
    <property type="entry name" value="ABC1_TM_dom"/>
</dbReference>
<dbReference type="GO" id="GO:0016020">
    <property type="term" value="C:membrane"/>
    <property type="evidence" value="ECO:0007669"/>
    <property type="project" value="InterPro"/>
</dbReference>
<evidence type="ECO:0000313" key="6">
    <source>
        <dbReference type="EMBL" id="GAG80165.1"/>
    </source>
</evidence>
<dbReference type="SUPFAM" id="SSF90123">
    <property type="entry name" value="ABC transporter transmembrane region"/>
    <property type="match status" value="1"/>
</dbReference>
<dbReference type="InterPro" id="IPR036640">
    <property type="entry name" value="ABC1_TM_sf"/>
</dbReference>
<feature type="non-terminal residue" evidence="6">
    <location>
        <position position="267"/>
    </location>
</feature>
<dbReference type="Pfam" id="PF00664">
    <property type="entry name" value="ABC_membrane"/>
    <property type="match status" value="1"/>
</dbReference>
<name>X1ACJ5_9ZZZZ</name>
<dbReference type="EMBL" id="BART01009726">
    <property type="protein sequence ID" value="GAG80165.1"/>
    <property type="molecule type" value="Genomic_DNA"/>
</dbReference>
<comment type="caution">
    <text evidence="6">The sequence shown here is derived from an EMBL/GenBank/DDBJ whole genome shotgun (WGS) entry which is preliminary data.</text>
</comment>
<organism evidence="6">
    <name type="scientific">marine sediment metagenome</name>
    <dbReference type="NCBI Taxonomy" id="412755"/>
    <lineage>
        <taxon>unclassified sequences</taxon>
        <taxon>metagenomes</taxon>
        <taxon>ecological metagenomes</taxon>
    </lineage>
</organism>
<evidence type="ECO:0000256" key="4">
    <source>
        <dbReference type="SAM" id="Phobius"/>
    </source>
</evidence>
<feature type="transmembrane region" description="Helical" evidence="4">
    <location>
        <begin position="44"/>
        <end position="65"/>
    </location>
</feature>
<evidence type="ECO:0000256" key="1">
    <source>
        <dbReference type="ARBA" id="ARBA00022692"/>
    </source>
</evidence>
<reference evidence="6" key="1">
    <citation type="journal article" date="2014" name="Front. Microbiol.">
        <title>High frequency of phylogenetically diverse reductive dehalogenase-homologous genes in deep subseafloor sedimentary metagenomes.</title>
        <authorList>
            <person name="Kawai M."/>
            <person name="Futagami T."/>
            <person name="Toyoda A."/>
            <person name="Takaki Y."/>
            <person name="Nishi S."/>
            <person name="Hori S."/>
            <person name="Arai W."/>
            <person name="Tsubouchi T."/>
            <person name="Morono Y."/>
            <person name="Uchiyama I."/>
            <person name="Ito T."/>
            <person name="Fujiyama A."/>
            <person name="Inagaki F."/>
            <person name="Takami H."/>
        </authorList>
    </citation>
    <scope>NUCLEOTIDE SEQUENCE</scope>
    <source>
        <strain evidence="6">Expedition CK06-06</strain>
    </source>
</reference>
<feature type="domain" description="ABC transmembrane type-1" evidence="5">
    <location>
        <begin position="29"/>
        <end position="267"/>
    </location>
</feature>
<protein>
    <recommendedName>
        <fullName evidence="5">ABC transmembrane type-1 domain-containing protein</fullName>
    </recommendedName>
</protein>
<sequence>MLLPLLGLVINSPGGAGVGASKSASSLEQFVTGFFDAVGLTPTIGVLLTIFVLSISLKAILVLVANKKVGYMVAQVATDLRLSLIRALFATRWEYYVHQPIGKFVNAFSMEAKRSASAYLLGIRMIALLLHAAVYTSIALMLAWKETLFTLGAGIIILYVLRQLITKARKAGKRQTSLLKSLLALLTDTLQSIKPLKAMARENMADLVLQKETKRLNKVLRKQVFSKEALRALQEPLLTIFIAFGLYVAMVWWKIPLATVIIMFVML</sequence>
<evidence type="ECO:0000256" key="2">
    <source>
        <dbReference type="ARBA" id="ARBA00022989"/>
    </source>
</evidence>